<evidence type="ECO:0000313" key="5">
    <source>
        <dbReference type="EMBL" id="CAK9090793.1"/>
    </source>
</evidence>
<dbReference type="SUPFAM" id="SSF51735">
    <property type="entry name" value="NAD(P)-binding Rossmann-fold domains"/>
    <property type="match status" value="1"/>
</dbReference>
<dbReference type="Gene3D" id="3.40.50.720">
    <property type="entry name" value="NAD(P)-binding Rossmann-like Domain"/>
    <property type="match status" value="1"/>
</dbReference>
<evidence type="ECO:0000256" key="3">
    <source>
        <dbReference type="SAM" id="MobiDB-lite"/>
    </source>
</evidence>
<dbReference type="InterPro" id="IPR036291">
    <property type="entry name" value="NAD(P)-bd_dom_sf"/>
</dbReference>
<organism evidence="5 6">
    <name type="scientific">Durusdinium trenchii</name>
    <dbReference type="NCBI Taxonomy" id="1381693"/>
    <lineage>
        <taxon>Eukaryota</taxon>
        <taxon>Sar</taxon>
        <taxon>Alveolata</taxon>
        <taxon>Dinophyceae</taxon>
        <taxon>Suessiales</taxon>
        <taxon>Symbiodiniaceae</taxon>
        <taxon>Durusdinium</taxon>
    </lineage>
</organism>
<feature type="region of interest" description="Disordered" evidence="3">
    <location>
        <begin position="355"/>
        <end position="382"/>
    </location>
</feature>
<evidence type="ECO:0000313" key="6">
    <source>
        <dbReference type="Proteomes" id="UP001642464"/>
    </source>
</evidence>
<keyword evidence="2" id="KW-0560">Oxidoreductase</keyword>
<proteinExistence type="inferred from homology"/>
<dbReference type="PANTHER" id="PTHR24320:SF152">
    <property type="entry name" value="SHORT-CHAIN DEHYDROGENASE_REDUCTASE FAMILY PROTEIN"/>
    <property type="match status" value="1"/>
</dbReference>
<keyword evidence="4" id="KW-0812">Transmembrane</keyword>
<evidence type="ECO:0000256" key="2">
    <source>
        <dbReference type="ARBA" id="ARBA00023002"/>
    </source>
</evidence>
<feature type="transmembrane region" description="Helical" evidence="4">
    <location>
        <begin position="77"/>
        <end position="98"/>
    </location>
</feature>
<dbReference type="Proteomes" id="UP001642464">
    <property type="component" value="Unassembled WGS sequence"/>
</dbReference>
<dbReference type="PANTHER" id="PTHR24320">
    <property type="entry name" value="RETINOL DEHYDROGENASE"/>
    <property type="match status" value="1"/>
</dbReference>
<accession>A0ABP0QRN8</accession>
<dbReference type="InterPro" id="IPR002347">
    <property type="entry name" value="SDR_fam"/>
</dbReference>
<sequence>MEAAFGLVRCIFNIPVCGGFCAPTQHPEDTCLKHFSNEYTLPLAGVFMKLGRCLETNRCCRRCGSAGTLWGKRHRRCLMVTSFWISFVAWLLNIYAVLALSSSPEVVKATAWAKGKISFSGKYGGADSWVGLGGRVDEVNCGLSDYTDSCNAWFRANATKMKEISPGIFQRHVDFKDKRSCPQSIVFTGGHKFGDLIEEVVRFDVEASQEMCQSCLDSAASTISFAVMGAITQIPQMTTDLQRATRFGDVNCQATMGAITSFWGTYSGISSLASFSYQCWRRFPRYVRERNGVLDFSWSMGPGFLCMLIATILKLWDAMAHFILPTPNARHTKPPKECDDIYDYMIMAYDVPDSEIDETSESGSDNALETAQRRSAELAGEVEAQKESYQKEEAEVAALREEIRRMGVQHSEELEKTKADSAHASDLAASMDRLQAEYAEALHEVLQLHKARTREPEKSAVDLPDVSRVIFGDSRHPEDEWRVRLAGGAGFHLVIRQDCKKRGFMSAIFQKALDIADARGLRYVTLNTYPEKFPEMYHLATGSWKMTVDSEFVPSQGLSSGLSSGALFLGGLSLARRTRTTRRYDAAEPRELRSMQFSDVKEPERLCIVTGGTSRFGAAVARGLASSGRFQRILIVGRDHERGEAVVKELQEAGVKAAFEAVDLADQAQVCHFCDGLGHRAIHGLVLAAGVTALDSREETCDGYEMHFGLNYLSRFNMVSRLMENLKKGGTLDDPCKVLLCSSSRHRGEPQLGFAALGAALPLAQNDVQDLQLEGPGAYRPWKAFGQAALCNVMFAYELQKRLRAESDHTVAVSCFDPGPMTTAWHLYRHEENRWLSAGMSSFEKEVFAYFTRLVQAPEEAAEPVVSLATRSTLPGRGASQVGFSNYWEHGMPALSKFPLPWNGGTSYDEVMWADLWSVSQELLESPQMEWQSEGEGAFSKRINLRPLLRLGLSFPAGEWQKASEGS</sequence>
<name>A0ABP0QRN8_9DINO</name>
<keyword evidence="4" id="KW-1133">Transmembrane helix</keyword>
<reference evidence="5 6" key="1">
    <citation type="submission" date="2024-02" db="EMBL/GenBank/DDBJ databases">
        <authorList>
            <person name="Chen Y."/>
            <person name="Shah S."/>
            <person name="Dougan E. K."/>
            <person name="Thang M."/>
            <person name="Chan C."/>
        </authorList>
    </citation>
    <scope>NUCLEOTIDE SEQUENCE [LARGE SCALE GENOMIC DNA]</scope>
</reference>
<gene>
    <name evidence="5" type="ORF">SCF082_LOCUS42811</name>
</gene>
<dbReference type="EMBL" id="CAXAMM010040051">
    <property type="protein sequence ID" value="CAK9090793.1"/>
    <property type="molecule type" value="Genomic_DNA"/>
</dbReference>
<keyword evidence="6" id="KW-1185">Reference proteome</keyword>
<dbReference type="Pfam" id="PF00106">
    <property type="entry name" value="adh_short"/>
    <property type="match status" value="1"/>
</dbReference>
<comment type="caution">
    <text evidence="5">The sequence shown here is derived from an EMBL/GenBank/DDBJ whole genome shotgun (WGS) entry which is preliminary data.</text>
</comment>
<comment type="similarity">
    <text evidence="1">Belongs to the short-chain dehydrogenases/reductases (SDR) family.</text>
</comment>
<evidence type="ECO:0000256" key="1">
    <source>
        <dbReference type="ARBA" id="ARBA00006484"/>
    </source>
</evidence>
<evidence type="ECO:0000256" key="4">
    <source>
        <dbReference type="SAM" id="Phobius"/>
    </source>
</evidence>
<keyword evidence="4" id="KW-0472">Membrane</keyword>
<protein>
    <submittedName>
        <fullName evidence="5">Dehydrogenase/reductase SDR family member on chromosome X (DHRSXY) (Short chain dehydrogenase/reductase family 46C member 1) (Short chain dehydrogenase/reductase family 7C member 6)</fullName>
    </submittedName>
</protein>